<sequence length="218" mass="25100">LRARFKNFESFFNRHIAVFVSFVKHNISKRINDSMKQLKLIETFSTIGQVDQYVHSMKHLKPIADQLYSDVNSLNRLQTAVGVRRTDISTIRSIASHVNALSQLFVAYQHFHQYQTYHSFILYLSSMTSLITQPSAKNFIMQARNEADKLRKKLDIIDVMTCAHLKPAYWASVSEIIGFDMRIYEEATISELLELSLDSSVINELKLICASAEQLVHI</sequence>
<name>A0A0M3J5U8_ANISI</name>
<organism evidence="1">
    <name type="scientific">Anisakis simplex</name>
    <name type="common">Herring worm</name>
    <dbReference type="NCBI Taxonomy" id="6269"/>
    <lineage>
        <taxon>Eukaryota</taxon>
        <taxon>Metazoa</taxon>
        <taxon>Ecdysozoa</taxon>
        <taxon>Nematoda</taxon>
        <taxon>Chromadorea</taxon>
        <taxon>Rhabditida</taxon>
        <taxon>Spirurina</taxon>
        <taxon>Ascaridomorpha</taxon>
        <taxon>Ascaridoidea</taxon>
        <taxon>Anisakidae</taxon>
        <taxon>Anisakis</taxon>
        <taxon>Anisakis simplex complex</taxon>
    </lineage>
</organism>
<dbReference type="AlphaFoldDB" id="A0A0M3J5U8"/>
<reference evidence="1" key="1">
    <citation type="submission" date="2017-02" db="UniProtKB">
        <authorList>
            <consortium name="WormBaseParasite"/>
        </authorList>
    </citation>
    <scope>IDENTIFICATION</scope>
</reference>
<proteinExistence type="predicted"/>
<accession>A0A0M3J5U8</accession>
<protein>
    <submittedName>
        <fullName evidence="1">Exocyst complex component Sec8</fullName>
    </submittedName>
</protein>
<dbReference type="WBParaSite" id="ASIM_0000293201-mRNA-1">
    <property type="protein sequence ID" value="ASIM_0000293201-mRNA-1"/>
    <property type="gene ID" value="ASIM_0000293201"/>
</dbReference>
<evidence type="ECO:0000313" key="1">
    <source>
        <dbReference type="WBParaSite" id="ASIM_0000293201-mRNA-1"/>
    </source>
</evidence>